<dbReference type="RefSeq" id="WP_089084773.1">
    <property type="nucleotide sequence ID" value="NZ_AP018823.1"/>
</dbReference>
<dbReference type="PIRSF" id="PIRSF016516">
    <property type="entry name" value="Allantoicase"/>
    <property type="match status" value="1"/>
</dbReference>
<organism evidence="4 5">
    <name type="scientific">Aquitalea magnusonii</name>
    <dbReference type="NCBI Taxonomy" id="332411"/>
    <lineage>
        <taxon>Bacteria</taxon>
        <taxon>Pseudomonadati</taxon>
        <taxon>Pseudomonadota</taxon>
        <taxon>Betaproteobacteria</taxon>
        <taxon>Neisseriales</taxon>
        <taxon>Chromobacteriaceae</taxon>
        <taxon>Aquitalea</taxon>
    </lineage>
</organism>
<dbReference type="InterPro" id="IPR015908">
    <property type="entry name" value="Allantoicase_dom"/>
</dbReference>
<dbReference type="KEGG" id="amah:DLM_1360"/>
<dbReference type="InterPro" id="IPR008979">
    <property type="entry name" value="Galactose-bd-like_sf"/>
</dbReference>
<keyword evidence="5" id="KW-1185">Reference proteome</keyword>
<dbReference type="GO" id="GO:0006144">
    <property type="term" value="P:purine nucleobase metabolic process"/>
    <property type="evidence" value="ECO:0007669"/>
    <property type="project" value="UniProtKB-KW"/>
</dbReference>
<dbReference type="PANTHER" id="PTHR12045">
    <property type="entry name" value="ALLANTOICASE"/>
    <property type="match status" value="1"/>
</dbReference>
<evidence type="ECO:0000259" key="3">
    <source>
        <dbReference type="Pfam" id="PF03561"/>
    </source>
</evidence>
<dbReference type="NCBIfam" id="TIGR02961">
    <property type="entry name" value="allantoicase"/>
    <property type="match status" value="1"/>
</dbReference>
<dbReference type="Pfam" id="PF03561">
    <property type="entry name" value="Allantoicase"/>
    <property type="match status" value="2"/>
</dbReference>
<dbReference type="HAMAP" id="MF_00813">
    <property type="entry name" value="Allantoicase"/>
    <property type="match status" value="1"/>
</dbReference>
<dbReference type="GO" id="GO:0004037">
    <property type="term" value="F:allantoicase activity"/>
    <property type="evidence" value="ECO:0007669"/>
    <property type="project" value="UniProtKB-UniRule"/>
</dbReference>
<reference evidence="5" key="3">
    <citation type="journal article" date="2017" name="Plant Physiol. Biochem.">
        <title>Differential oxidative and antioxidative response of duckweed Lemna minor toward plant growth promoting/inhibiting bacteria.</title>
        <authorList>
            <person name="Ishizawa H."/>
            <person name="Kuroda M."/>
            <person name="Morikawa M."/>
            <person name="Ike M."/>
        </authorList>
    </citation>
    <scope>NUCLEOTIDE SEQUENCE [LARGE SCALE GENOMIC DNA]</scope>
    <source>
        <strain evidence="5">H3</strain>
    </source>
</reference>
<dbReference type="EMBL" id="AP018823">
    <property type="protein sequence ID" value="BBF84984.1"/>
    <property type="molecule type" value="Genomic_DNA"/>
</dbReference>
<feature type="domain" description="Allantoicase" evidence="3">
    <location>
        <begin position="198"/>
        <end position="340"/>
    </location>
</feature>
<dbReference type="UniPathway" id="UPA00395">
    <property type="reaction ID" value="UER00654"/>
</dbReference>
<name>A0A3G9GCB1_9NEIS</name>
<dbReference type="SUPFAM" id="SSF49785">
    <property type="entry name" value="Galactose-binding domain-like"/>
    <property type="match status" value="2"/>
</dbReference>
<evidence type="ECO:0000256" key="2">
    <source>
        <dbReference type="HAMAP-Rule" id="MF_00813"/>
    </source>
</evidence>
<dbReference type="Gene3D" id="2.60.120.260">
    <property type="entry name" value="Galactose-binding domain-like"/>
    <property type="match status" value="2"/>
</dbReference>
<dbReference type="EC" id="3.5.3.4" evidence="2"/>
<dbReference type="GO" id="GO:0000256">
    <property type="term" value="P:allantoin catabolic process"/>
    <property type="evidence" value="ECO:0007669"/>
    <property type="project" value="UniProtKB-UniRule"/>
</dbReference>
<dbReference type="OrthoDB" id="2078334at2"/>
<keyword evidence="2" id="KW-0659">Purine metabolism</keyword>
<evidence type="ECO:0000256" key="1">
    <source>
        <dbReference type="ARBA" id="ARBA00009242"/>
    </source>
</evidence>
<feature type="domain" description="Allantoicase" evidence="3">
    <location>
        <begin position="29"/>
        <end position="177"/>
    </location>
</feature>
<comment type="similarity">
    <text evidence="1 2">Belongs to the allantoicase family.</text>
</comment>
<reference evidence="4 5" key="2">
    <citation type="journal article" date="2017" name="Genome Announc.">
        <title>Draft genome sequence of Aquitalea magnusonii strain H3, a plant growth-promoting bacterium of duckweed Lemna minor.</title>
        <authorList>
            <person name="Ishizawa H."/>
            <person name="Kuroda M."/>
            <person name="Ike M."/>
        </authorList>
    </citation>
    <scope>NUCLEOTIDE SEQUENCE [LARGE SCALE GENOMIC DNA]</scope>
    <source>
        <strain evidence="4 5">H3</strain>
    </source>
</reference>
<dbReference type="PANTHER" id="PTHR12045:SF3">
    <property type="entry name" value="INACTIVE ALLANTOICASE-RELATED"/>
    <property type="match status" value="1"/>
</dbReference>
<evidence type="ECO:0000313" key="4">
    <source>
        <dbReference type="EMBL" id="BBF84984.1"/>
    </source>
</evidence>
<dbReference type="AlphaFoldDB" id="A0A3G9GCB1"/>
<protein>
    <recommendedName>
        <fullName evidence="2">Probable allantoicase</fullName>
        <ecNumber evidence="2">3.5.3.4</ecNumber>
    </recommendedName>
    <alternativeName>
        <fullName evidence="2">Allantoate amidinohydrolase</fullName>
    </alternativeName>
</protein>
<proteinExistence type="inferred from homology"/>
<evidence type="ECO:0000313" key="5">
    <source>
        <dbReference type="Proteomes" id="UP000198290"/>
    </source>
</evidence>
<dbReference type="Proteomes" id="UP000198290">
    <property type="component" value="Chromosome"/>
</dbReference>
<comment type="catalytic activity">
    <reaction evidence="2">
        <text>allantoate + H2O = (S)-ureidoglycolate + urea</text>
        <dbReference type="Rhea" id="RHEA:11016"/>
        <dbReference type="ChEBI" id="CHEBI:15377"/>
        <dbReference type="ChEBI" id="CHEBI:16199"/>
        <dbReference type="ChEBI" id="CHEBI:17536"/>
        <dbReference type="ChEBI" id="CHEBI:57296"/>
        <dbReference type="EC" id="3.5.3.4"/>
    </reaction>
</comment>
<gene>
    <name evidence="2" type="primary">alc</name>
    <name evidence="4" type="ORF">DLM_1360</name>
</gene>
<sequence>MNHPVLTASPAVLPDWASQAINLADPRIGARGLYASDEFFAPLARMLKPEAAIFVPGKYDENGKWMDGWETRRKRHHGHDWSIIRLARPGRIAGFDIDTSHFTGNYAPAISIEATHCADDSLQALEQAVWQEILPSCALGGNQHHLLQISNDGVWSHLRLRIYPDGGIARLRVYGQPDTASALQAVAEPIDLVAMENGGRPITWNDAHFGHPSNLLLPGRGSNMGEGWETRRRREPGHDWCILALGVPGIIERIEVDTAHFKGNFADRCSLQAATALSSMPAALIAESQFWPVLLPETPLSMDAIHTFADSVAKLGPVSHVRLNIHPDGGISRLRLFGQVAR</sequence>
<comment type="pathway">
    <text evidence="2">Nitrogen metabolism; (S)-allantoin degradation; (S)-ureidoglycolate from allantoate (aminidohydrolase route): step 1/1.</text>
</comment>
<accession>A0A3G9GCB1</accession>
<reference evidence="5" key="1">
    <citation type="journal article" date="2017" name="Biotechnol. Biofuels">
        <title>Evaluation of environmental bacterial communities as a factor affecting the growth of duckweed Lemna minor.</title>
        <authorList>
            <person name="Ishizawa H."/>
            <person name="Kuroda M."/>
            <person name="Morikawa M."/>
            <person name="Ike M."/>
        </authorList>
    </citation>
    <scope>NUCLEOTIDE SEQUENCE [LARGE SCALE GENOMIC DNA]</scope>
    <source>
        <strain evidence="5">H3</strain>
    </source>
</reference>
<keyword evidence="2 4" id="KW-0378">Hydrolase</keyword>
<dbReference type="InterPro" id="IPR005164">
    <property type="entry name" value="Allantoicase"/>
</dbReference>